<comment type="caution">
    <text evidence="3">The sequence shown here is derived from an EMBL/GenBank/DDBJ whole genome shotgun (WGS) entry which is preliminary data.</text>
</comment>
<dbReference type="EMBL" id="JACEIK010001126">
    <property type="protein sequence ID" value="MCD7466257.1"/>
    <property type="molecule type" value="Genomic_DNA"/>
</dbReference>
<organism evidence="3 4">
    <name type="scientific">Datura stramonium</name>
    <name type="common">Jimsonweed</name>
    <name type="synonym">Common thornapple</name>
    <dbReference type="NCBI Taxonomy" id="4076"/>
    <lineage>
        <taxon>Eukaryota</taxon>
        <taxon>Viridiplantae</taxon>
        <taxon>Streptophyta</taxon>
        <taxon>Embryophyta</taxon>
        <taxon>Tracheophyta</taxon>
        <taxon>Spermatophyta</taxon>
        <taxon>Magnoliopsida</taxon>
        <taxon>eudicotyledons</taxon>
        <taxon>Gunneridae</taxon>
        <taxon>Pentapetalae</taxon>
        <taxon>asterids</taxon>
        <taxon>lamiids</taxon>
        <taxon>Solanales</taxon>
        <taxon>Solanaceae</taxon>
        <taxon>Solanoideae</taxon>
        <taxon>Datureae</taxon>
        <taxon>Datura</taxon>
    </lineage>
</organism>
<protein>
    <recommendedName>
        <fullName evidence="5">Transmembrane protein</fullName>
    </recommendedName>
</protein>
<gene>
    <name evidence="3" type="ORF">HAX54_002805</name>
</gene>
<accession>A0ABS8T4E2</accession>
<proteinExistence type="predicted"/>
<dbReference type="PANTHER" id="PTHR37189">
    <property type="entry name" value="CONCANAVALIN A-LIKE LECTIN/GLUCANASE DOMAIN-CONTAINING PROTEIN-RELATED"/>
    <property type="match status" value="1"/>
</dbReference>
<evidence type="ECO:0000313" key="4">
    <source>
        <dbReference type="Proteomes" id="UP000823775"/>
    </source>
</evidence>
<evidence type="ECO:0000256" key="1">
    <source>
        <dbReference type="SAM" id="MobiDB-lite"/>
    </source>
</evidence>
<evidence type="ECO:0008006" key="5">
    <source>
        <dbReference type="Google" id="ProtNLM"/>
    </source>
</evidence>
<keyword evidence="2" id="KW-1133">Transmembrane helix</keyword>
<evidence type="ECO:0000313" key="3">
    <source>
        <dbReference type="EMBL" id="MCD7466257.1"/>
    </source>
</evidence>
<keyword evidence="2" id="KW-0812">Transmembrane</keyword>
<sequence>MTQFYFQNVALTFIIVIFLSIMSFPSNGRELRPAEHGLTTNENSSSTTNDDVPEMLSFFGGNGRRNTQPPVALPLAKNLTWIGGGDERGEMSAHHTPKNHVRQVLLISSLVCGATGVVLLAVSVFVCVVLRFRKEKPVQNGRKTTSLSTSVDNVVLVQNSTADAAFTKGG</sequence>
<feature type="transmembrane region" description="Helical" evidence="2">
    <location>
        <begin position="104"/>
        <end position="132"/>
    </location>
</feature>
<feature type="region of interest" description="Disordered" evidence="1">
    <location>
        <begin position="33"/>
        <end position="52"/>
    </location>
</feature>
<evidence type="ECO:0000256" key="2">
    <source>
        <dbReference type="SAM" id="Phobius"/>
    </source>
</evidence>
<name>A0ABS8T4E2_DATST</name>
<keyword evidence="4" id="KW-1185">Reference proteome</keyword>
<dbReference type="Proteomes" id="UP000823775">
    <property type="component" value="Unassembled WGS sequence"/>
</dbReference>
<feature type="transmembrane region" description="Helical" evidence="2">
    <location>
        <begin position="6"/>
        <end position="24"/>
    </location>
</feature>
<dbReference type="PANTHER" id="PTHR37189:SF4">
    <property type="entry name" value="TRANSMEMBRANE PROTEIN"/>
    <property type="match status" value="1"/>
</dbReference>
<keyword evidence="2" id="KW-0472">Membrane</keyword>
<reference evidence="3 4" key="1">
    <citation type="journal article" date="2021" name="BMC Genomics">
        <title>Datura genome reveals duplications of psychoactive alkaloid biosynthetic genes and high mutation rate following tissue culture.</title>
        <authorList>
            <person name="Rajewski A."/>
            <person name="Carter-House D."/>
            <person name="Stajich J."/>
            <person name="Litt A."/>
        </authorList>
    </citation>
    <scope>NUCLEOTIDE SEQUENCE [LARGE SCALE GENOMIC DNA]</scope>
    <source>
        <strain evidence="3">AR-01</strain>
    </source>
</reference>
<feature type="compositionally biased region" description="Low complexity" evidence="1">
    <location>
        <begin position="39"/>
        <end position="49"/>
    </location>
</feature>